<dbReference type="STRING" id="56723.ENSLBEP00000008892"/>
<keyword evidence="1" id="KW-0053">Apoptosis</keyword>
<evidence type="ECO:0000256" key="7">
    <source>
        <dbReference type="SAM" id="Phobius"/>
    </source>
</evidence>
<keyword evidence="7" id="KW-0812">Transmembrane</keyword>
<dbReference type="GO" id="GO:0043120">
    <property type="term" value="F:tumor necrosis factor binding"/>
    <property type="evidence" value="ECO:0007669"/>
    <property type="project" value="TreeGrafter"/>
</dbReference>
<evidence type="ECO:0000256" key="5">
    <source>
        <dbReference type="ARBA" id="ARBA00023180"/>
    </source>
</evidence>
<dbReference type="Pfam" id="PF00531">
    <property type="entry name" value="Death"/>
    <property type="match status" value="1"/>
</dbReference>
<dbReference type="GO" id="GO:0005031">
    <property type="term" value="F:tumor necrosis factor receptor activity"/>
    <property type="evidence" value="ECO:0007669"/>
    <property type="project" value="TreeGrafter"/>
</dbReference>
<dbReference type="InParanoid" id="A0A3Q3ERP2"/>
<keyword evidence="7" id="KW-0472">Membrane</keyword>
<dbReference type="PANTHER" id="PTHR46861:SF1">
    <property type="entry name" value="TUMOR NECROSIS FACTOR RECEPTOR SUPERFAMILY MEMBER 1A"/>
    <property type="match status" value="1"/>
</dbReference>
<dbReference type="Gene3D" id="1.10.533.10">
    <property type="entry name" value="Death Domain, Fas"/>
    <property type="match status" value="1"/>
</dbReference>
<reference evidence="10" key="2">
    <citation type="submission" date="2025-09" db="UniProtKB">
        <authorList>
            <consortium name="Ensembl"/>
        </authorList>
    </citation>
    <scope>IDENTIFICATION</scope>
</reference>
<dbReference type="SMART" id="SM00208">
    <property type="entry name" value="TNFR"/>
    <property type="match status" value="3"/>
</dbReference>
<evidence type="ECO:0000256" key="2">
    <source>
        <dbReference type="ARBA" id="ARBA00022729"/>
    </source>
</evidence>
<evidence type="ECO:0000256" key="6">
    <source>
        <dbReference type="PROSITE-ProRule" id="PRU00206"/>
    </source>
</evidence>
<dbReference type="GeneTree" id="ENSGT00940000159540"/>
<dbReference type="PANTHER" id="PTHR46861">
    <property type="entry name" value="TUMOR NECROSIS FACTOR RECEPTOR SUPERFAMILY MEMBER 1A"/>
    <property type="match status" value="1"/>
</dbReference>
<dbReference type="Pfam" id="PF00020">
    <property type="entry name" value="TNFR_c6"/>
    <property type="match status" value="2"/>
</dbReference>
<accession>A0A3Q3ERP2</accession>
<dbReference type="GO" id="GO:0045121">
    <property type="term" value="C:membrane raft"/>
    <property type="evidence" value="ECO:0007669"/>
    <property type="project" value="TreeGrafter"/>
</dbReference>
<dbReference type="InterPro" id="IPR001368">
    <property type="entry name" value="TNFR/NGFR_Cys_rich_reg"/>
</dbReference>
<evidence type="ECO:0000313" key="11">
    <source>
        <dbReference type="Proteomes" id="UP000261660"/>
    </source>
</evidence>
<evidence type="ECO:0000256" key="1">
    <source>
        <dbReference type="ARBA" id="ARBA00022703"/>
    </source>
</evidence>
<evidence type="ECO:0000256" key="4">
    <source>
        <dbReference type="ARBA" id="ARBA00023157"/>
    </source>
</evidence>
<dbReference type="SMART" id="SM00005">
    <property type="entry name" value="DEATH"/>
    <property type="match status" value="1"/>
</dbReference>
<keyword evidence="4 6" id="KW-1015">Disulfide bond</keyword>
<feature type="domain" description="TNFR-Cys" evidence="9">
    <location>
        <begin position="80"/>
        <end position="122"/>
    </location>
</feature>
<dbReference type="InterPro" id="IPR011029">
    <property type="entry name" value="DEATH-like_dom_sf"/>
</dbReference>
<proteinExistence type="predicted"/>
<dbReference type="GO" id="GO:0006954">
    <property type="term" value="P:inflammatory response"/>
    <property type="evidence" value="ECO:0007669"/>
    <property type="project" value="TreeGrafter"/>
</dbReference>
<dbReference type="SUPFAM" id="SSF47986">
    <property type="entry name" value="DEATH domain"/>
    <property type="match status" value="1"/>
</dbReference>
<dbReference type="AlphaFoldDB" id="A0A3Q3ERP2"/>
<comment type="caution">
    <text evidence="6">Lacks conserved residue(s) required for the propagation of feature annotation.</text>
</comment>
<dbReference type="InterPro" id="IPR052493">
    <property type="entry name" value="TNFRSF1A"/>
</dbReference>
<feature type="domain" description="Death" evidence="8">
    <location>
        <begin position="224"/>
        <end position="302"/>
    </location>
</feature>
<dbReference type="InterPro" id="IPR000488">
    <property type="entry name" value="Death_dom"/>
</dbReference>
<dbReference type="GO" id="GO:0006915">
    <property type="term" value="P:apoptotic process"/>
    <property type="evidence" value="ECO:0007669"/>
    <property type="project" value="UniProtKB-KW"/>
</dbReference>
<organism evidence="10 11">
    <name type="scientific">Labrus bergylta</name>
    <name type="common">ballan wrasse</name>
    <dbReference type="NCBI Taxonomy" id="56723"/>
    <lineage>
        <taxon>Eukaryota</taxon>
        <taxon>Metazoa</taxon>
        <taxon>Chordata</taxon>
        <taxon>Craniata</taxon>
        <taxon>Vertebrata</taxon>
        <taxon>Euteleostomi</taxon>
        <taxon>Actinopterygii</taxon>
        <taxon>Neopterygii</taxon>
        <taxon>Teleostei</taxon>
        <taxon>Neoteleostei</taxon>
        <taxon>Acanthomorphata</taxon>
        <taxon>Eupercaria</taxon>
        <taxon>Labriformes</taxon>
        <taxon>Labridae</taxon>
        <taxon>Labrus</taxon>
    </lineage>
</organism>
<feature type="disulfide bond" evidence="6">
    <location>
        <begin position="81"/>
        <end position="96"/>
    </location>
</feature>
<dbReference type="PROSITE" id="PS00652">
    <property type="entry name" value="TNFR_NGFR_1"/>
    <property type="match status" value="1"/>
</dbReference>
<keyword evidence="7" id="KW-1133">Transmembrane helix</keyword>
<sequence>MEGGVHTGKWIPKASAGTILLLMCMFIPTLTALLQLSEELKCQDDEYLNEEIGVCCNKCHPGFKLVKMCPNKDQRSNCTACPKSQFNEERNYTPNCRTCKICRKSWHEIEESPCDTKHNTVCRCEDGYYKSIIDSENSECIRCSRCGQNKREKQKCESMNLYLVKILGVFFAVAMVMSGVLVAITYIATKRSTKNKLLKSSSEGLLSSAGSSSTVYEMYSALVKQLMRALGVRDSEIEHAELDYRSSREAHYQMLRVWAERGSRAGGGGCGGMLHRPLLQELLDKLREMNLGRAAEELETKYGIQ</sequence>
<protein>
    <recommendedName>
        <fullName evidence="12">Tumor necrosis factor receptor superfamily member 6</fullName>
    </recommendedName>
</protein>
<dbReference type="Gene3D" id="2.10.50.10">
    <property type="entry name" value="Tumor Necrosis Factor Receptor, subunit A, domain 2"/>
    <property type="match status" value="2"/>
</dbReference>
<feature type="repeat" description="TNFR-Cys" evidence="6">
    <location>
        <begin position="80"/>
        <end position="122"/>
    </location>
</feature>
<dbReference type="Ensembl" id="ENSLBET00000009375.1">
    <property type="protein sequence ID" value="ENSLBEP00000008892.1"/>
    <property type="gene ID" value="ENSLBEG00000006834.1"/>
</dbReference>
<dbReference type="GO" id="GO:0043235">
    <property type="term" value="C:receptor complex"/>
    <property type="evidence" value="ECO:0007669"/>
    <property type="project" value="TreeGrafter"/>
</dbReference>
<feature type="transmembrane region" description="Helical" evidence="7">
    <location>
        <begin position="14"/>
        <end position="34"/>
    </location>
</feature>
<keyword evidence="11" id="KW-1185">Reference proteome</keyword>
<dbReference type="SUPFAM" id="SSF57586">
    <property type="entry name" value="TNF receptor-like"/>
    <property type="match status" value="2"/>
</dbReference>
<dbReference type="PROSITE" id="PS50050">
    <property type="entry name" value="TNFR_NGFR_2"/>
    <property type="match status" value="1"/>
</dbReference>
<dbReference type="PROSITE" id="PS50017">
    <property type="entry name" value="DEATH_DOMAIN"/>
    <property type="match status" value="1"/>
</dbReference>
<evidence type="ECO:0000313" key="10">
    <source>
        <dbReference type="Ensembl" id="ENSLBEP00000008892.1"/>
    </source>
</evidence>
<evidence type="ECO:0000259" key="9">
    <source>
        <dbReference type="PROSITE" id="PS50050"/>
    </source>
</evidence>
<evidence type="ECO:0000259" key="8">
    <source>
        <dbReference type="PROSITE" id="PS50017"/>
    </source>
</evidence>
<keyword evidence="2" id="KW-0732">Signal</keyword>
<reference evidence="10" key="1">
    <citation type="submission" date="2025-08" db="UniProtKB">
        <authorList>
            <consortium name="Ensembl"/>
        </authorList>
    </citation>
    <scope>IDENTIFICATION</scope>
</reference>
<name>A0A3Q3ERP2_9LABR</name>
<evidence type="ECO:0000256" key="3">
    <source>
        <dbReference type="ARBA" id="ARBA00022737"/>
    </source>
</evidence>
<evidence type="ECO:0008006" key="12">
    <source>
        <dbReference type="Google" id="ProtNLM"/>
    </source>
</evidence>
<keyword evidence="5" id="KW-0325">Glycoprotein</keyword>
<feature type="transmembrane region" description="Helical" evidence="7">
    <location>
        <begin position="161"/>
        <end position="188"/>
    </location>
</feature>
<dbReference type="Proteomes" id="UP000261660">
    <property type="component" value="Unplaced"/>
</dbReference>
<keyword evidence="3" id="KW-0677">Repeat</keyword>